<reference evidence="2 3" key="1">
    <citation type="journal article" date="2024" name="Plant Biotechnol. J.">
        <title>Dendrobium thyrsiflorum genome and its molecular insights into genes involved in important horticultural traits.</title>
        <authorList>
            <person name="Chen B."/>
            <person name="Wang J.Y."/>
            <person name="Zheng P.J."/>
            <person name="Li K.L."/>
            <person name="Liang Y.M."/>
            <person name="Chen X.F."/>
            <person name="Zhang C."/>
            <person name="Zhao X."/>
            <person name="He X."/>
            <person name="Zhang G.Q."/>
            <person name="Liu Z.J."/>
            <person name="Xu Q."/>
        </authorList>
    </citation>
    <scope>NUCLEOTIDE SEQUENCE [LARGE SCALE GENOMIC DNA]</scope>
    <source>
        <strain evidence="2">GZMU011</strain>
    </source>
</reference>
<proteinExistence type="predicted"/>
<feature type="region of interest" description="Disordered" evidence="1">
    <location>
        <begin position="149"/>
        <end position="169"/>
    </location>
</feature>
<feature type="region of interest" description="Disordered" evidence="1">
    <location>
        <begin position="185"/>
        <end position="205"/>
    </location>
</feature>
<keyword evidence="3" id="KW-1185">Reference proteome</keyword>
<feature type="compositionally biased region" description="Basic residues" evidence="1">
    <location>
        <begin position="42"/>
        <end position="56"/>
    </location>
</feature>
<organism evidence="2 3">
    <name type="scientific">Dendrobium thyrsiflorum</name>
    <name type="common">Pinecone-like raceme dendrobium</name>
    <name type="synonym">Orchid</name>
    <dbReference type="NCBI Taxonomy" id="117978"/>
    <lineage>
        <taxon>Eukaryota</taxon>
        <taxon>Viridiplantae</taxon>
        <taxon>Streptophyta</taxon>
        <taxon>Embryophyta</taxon>
        <taxon>Tracheophyta</taxon>
        <taxon>Spermatophyta</taxon>
        <taxon>Magnoliopsida</taxon>
        <taxon>Liliopsida</taxon>
        <taxon>Asparagales</taxon>
        <taxon>Orchidaceae</taxon>
        <taxon>Epidendroideae</taxon>
        <taxon>Malaxideae</taxon>
        <taxon>Dendrobiinae</taxon>
        <taxon>Dendrobium</taxon>
    </lineage>
</organism>
<dbReference type="EMBL" id="JANQDX010000009">
    <property type="protein sequence ID" value="KAL0918039.1"/>
    <property type="molecule type" value="Genomic_DNA"/>
</dbReference>
<evidence type="ECO:0000256" key="1">
    <source>
        <dbReference type="SAM" id="MobiDB-lite"/>
    </source>
</evidence>
<comment type="caution">
    <text evidence="2">The sequence shown here is derived from an EMBL/GenBank/DDBJ whole genome shotgun (WGS) entry which is preliminary data.</text>
</comment>
<evidence type="ECO:0000313" key="2">
    <source>
        <dbReference type="EMBL" id="KAL0918039.1"/>
    </source>
</evidence>
<accession>A0ABD0UZJ7</accession>
<feature type="region of interest" description="Disordered" evidence="1">
    <location>
        <begin position="1"/>
        <end position="56"/>
    </location>
</feature>
<name>A0ABD0UZJ7_DENTH</name>
<protein>
    <submittedName>
        <fullName evidence="2">Uncharacterized protein</fullName>
    </submittedName>
</protein>
<dbReference type="Proteomes" id="UP001552299">
    <property type="component" value="Unassembled WGS sequence"/>
</dbReference>
<gene>
    <name evidence="2" type="ORF">M5K25_010027</name>
</gene>
<evidence type="ECO:0000313" key="3">
    <source>
        <dbReference type="Proteomes" id="UP001552299"/>
    </source>
</evidence>
<sequence>MASDEAEASCDISPEFLRKIRQPSGVPSPAPGGREGKWIGRSQRRRRNHGHARARARACRRRGRFGSLIDGRVRQAGDVGAGGQRLDVCCAEKSGNGSDAAVVGTSRIIPTFPFNYPNDPEVIGLLRVRRRLRRWKRSEWRIQRGITQEEKERWGDSHSPKGTYNEETRGGFQAEAFLEEGKGAYRHTHGEGGSTPLDDASYQIE</sequence>
<dbReference type="AlphaFoldDB" id="A0ABD0UZJ7"/>